<sequence>MLKSWIHVTDDAAVVHRIAWYLGTSDVMLERAIRLQLQLPDSAMFLLRDGDGDLVPVAATLPSDAHFTLVLQEQIVAHQETSSNSGWTTSEEQRVTPKRRRRALDDVMERRQHKPSVASIVLHFIETFTKPIATDDDVTFIPNSGKYALYVVFCLLIPERRYHPKSQDAFYKMTSILGKVDRQRITRYYQDTLPDGTIEYVQLKPQGKGVFLRQYAPVSNDRELQVLIHNAEFVTEMDLDPQEVVAQYAKFIQSFAPIPRAEYCYQLNCDNTAAYNSEAAVVVTATVTELAPQAQAPVEDID</sequence>
<name>A0AAV2YS35_9STRA</name>
<reference evidence="1" key="1">
    <citation type="submission" date="2022-11" db="EMBL/GenBank/DDBJ databases">
        <authorList>
            <person name="Morgan W.R."/>
            <person name="Tartar A."/>
        </authorList>
    </citation>
    <scope>NUCLEOTIDE SEQUENCE</scope>
    <source>
        <strain evidence="1">ARSEF 373</strain>
    </source>
</reference>
<keyword evidence="2" id="KW-1185">Reference proteome</keyword>
<dbReference type="Proteomes" id="UP001146120">
    <property type="component" value="Unassembled WGS sequence"/>
</dbReference>
<comment type="caution">
    <text evidence="1">The sequence shown here is derived from an EMBL/GenBank/DDBJ whole genome shotgun (WGS) entry which is preliminary data.</text>
</comment>
<evidence type="ECO:0000313" key="2">
    <source>
        <dbReference type="Proteomes" id="UP001146120"/>
    </source>
</evidence>
<accession>A0AAV2YS35</accession>
<evidence type="ECO:0000313" key="1">
    <source>
        <dbReference type="EMBL" id="DAZ96246.1"/>
    </source>
</evidence>
<organism evidence="1 2">
    <name type="scientific">Lagenidium giganteum</name>
    <dbReference type="NCBI Taxonomy" id="4803"/>
    <lineage>
        <taxon>Eukaryota</taxon>
        <taxon>Sar</taxon>
        <taxon>Stramenopiles</taxon>
        <taxon>Oomycota</taxon>
        <taxon>Peronosporomycetes</taxon>
        <taxon>Pythiales</taxon>
        <taxon>Pythiaceae</taxon>
    </lineage>
</organism>
<gene>
    <name evidence="1" type="ORF">N0F65_012549</name>
</gene>
<protein>
    <submittedName>
        <fullName evidence="1">Uncharacterized protein</fullName>
    </submittedName>
</protein>
<reference evidence="1" key="2">
    <citation type="journal article" date="2023" name="Microbiol Resour">
        <title>Decontamination and Annotation of the Draft Genome Sequence of the Oomycete Lagenidium giganteum ARSEF 373.</title>
        <authorList>
            <person name="Morgan W.R."/>
            <person name="Tartar A."/>
        </authorList>
    </citation>
    <scope>NUCLEOTIDE SEQUENCE</scope>
    <source>
        <strain evidence="1">ARSEF 373</strain>
    </source>
</reference>
<dbReference type="AlphaFoldDB" id="A0AAV2YS35"/>
<dbReference type="EMBL" id="DAKRPA010000173">
    <property type="protein sequence ID" value="DAZ96246.1"/>
    <property type="molecule type" value="Genomic_DNA"/>
</dbReference>
<proteinExistence type="predicted"/>